<sequence>MFAIRLRTAYRHNGSRRYGIRCDRINGVAVYTPGQVVEETGFSLDTLRYYERIGLLEPIGRNASGQRRFTEEDVSWLGMVRCLRDTGMPIAEMLRFAALVRQGEHTIADRIALLEEHDRKVEAQIADLRQKQGGVQRKMQYYKDVLTMRAMLPDCEQAS</sequence>
<keyword evidence="1" id="KW-0238">DNA-binding</keyword>
<reference evidence="3 4" key="1">
    <citation type="submission" date="2021-01" db="EMBL/GenBank/DDBJ databases">
        <title>Whole genome shotgun sequence of Microbispora amethystogenes NBRC 101907.</title>
        <authorList>
            <person name="Komaki H."/>
            <person name="Tamura T."/>
        </authorList>
    </citation>
    <scope>NUCLEOTIDE SEQUENCE [LARGE SCALE GENOMIC DNA]</scope>
    <source>
        <strain evidence="3 4">NBRC 101907</strain>
    </source>
</reference>
<dbReference type="Pfam" id="PF13411">
    <property type="entry name" value="MerR_1"/>
    <property type="match status" value="1"/>
</dbReference>
<evidence type="ECO:0000313" key="3">
    <source>
        <dbReference type="EMBL" id="GIH33806.1"/>
    </source>
</evidence>
<evidence type="ECO:0000259" key="2">
    <source>
        <dbReference type="PROSITE" id="PS50937"/>
    </source>
</evidence>
<dbReference type="InterPro" id="IPR009061">
    <property type="entry name" value="DNA-bd_dom_put_sf"/>
</dbReference>
<accession>A0ABQ4FG47</accession>
<proteinExistence type="predicted"/>
<gene>
    <name evidence="3" type="ORF">Mam01_39700</name>
</gene>
<dbReference type="PANTHER" id="PTHR30204:SF98">
    <property type="entry name" value="HTH-TYPE TRANSCRIPTIONAL REGULATOR ADHR"/>
    <property type="match status" value="1"/>
</dbReference>
<organism evidence="3 4">
    <name type="scientific">Microbispora amethystogenes</name>
    <dbReference type="NCBI Taxonomy" id="1427754"/>
    <lineage>
        <taxon>Bacteria</taxon>
        <taxon>Bacillati</taxon>
        <taxon>Actinomycetota</taxon>
        <taxon>Actinomycetes</taxon>
        <taxon>Streptosporangiales</taxon>
        <taxon>Streptosporangiaceae</taxon>
        <taxon>Microbispora</taxon>
    </lineage>
</organism>
<dbReference type="SMART" id="SM00422">
    <property type="entry name" value="HTH_MERR"/>
    <property type="match status" value="1"/>
</dbReference>
<keyword evidence="4" id="KW-1185">Reference proteome</keyword>
<dbReference type="InterPro" id="IPR000551">
    <property type="entry name" value="MerR-type_HTH_dom"/>
</dbReference>
<dbReference type="PRINTS" id="PR00040">
    <property type="entry name" value="HTHMERR"/>
</dbReference>
<evidence type="ECO:0000313" key="4">
    <source>
        <dbReference type="Proteomes" id="UP000651728"/>
    </source>
</evidence>
<comment type="caution">
    <text evidence="3">The sequence shown here is derived from an EMBL/GenBank/DDBJ whole genome shotgun (WGS) entry which is preliminary data.</text>
</comment>
<protein>
    <recommendedName>
        <fullName evidence="2">HTH merR-type domain-containing protein</fullName>
    </recommendedName>
</protein>
<dbReference type="Gene3D" id="1.10.1660.10">
    <property type="match status" value="1"/>
</dbReference>
<dbReference type="SUPFAM" id="SSF46955">
    <property type="entry name" value="Putative DNA-binding domain"/>
    <property type="match status" value="1"/>
</dbReference>
<dbReference type="CDD" id="cd01109">
    <property type="entry name" value="HTH_YyaN"/>
    <property type="match status" value="1"/>
</dbReference>
<dbReference type="PANTHER" id="PTHR30204">
    <property type="entry name" value="REDOX-CYCLING DRUG-SENSING TRANSCRIPTIONAL ACTIVATOR SOXR"/>
    <property type="match status" value="1"/>
</dbReference>
<dbReference type="InterPro" id="IPR047057">
    <property type="entry name" value="MerR_fam"/>
</dbReference>
<dbReference type="PROSITE" id="PS50937">
    <property type="entry name" value="HTH_MERR_2"/>
    <property type="match status" value="1"/>
</dbReference>
<dbReference type="Proteomes" id="UP000651728">
    <property type="component" value="Unassembled WGS sequence"/>
</dbReference>
<feature type="domain" description="HTH merR-type" evidence="2">
    <location>
        <begin position="30"/>
        <end position="99"/>
    </location>
</feature>
<evidence type="ECO:0000256" key="1">
    <source>
        <dbReference type="ARBA" id="ARBA00023125"/>
    </source>
</evidence>
<name>A0ABQ4FG47_9ACTN</name>
<dbReference type="EMBL" id="BOOB01000028">
    <property type="protein sequence ID" value="GIH33806.1"/>
    <property type="molecule type" value="Genomic_DNA"/>
</dbReference>